<dbReference type="Gramene" id="AUR62009342-RA">
    <property type="protein sequence ID" value="AUR62009342-RA:cds"/>
    <property type="gene ID" value="AUR62009342"/>
</dbReference>
<keyword evidence="3" id="KW-1185">Reference proteome</keyword>
<evidence type="ECO:0000256" key="1">
    <source>
        <dbReference type="SAM" id="MobiDB-lite"/>
    </source>
</evidence>
<dbReference type="Proteomes" id="UP000596660">
    <property type="component" value="Unplaced"/>
</dbReference>
<dbReference type="EnsemblPlants" id="AUR62009342-RA">
    <property type="protein sequence ID" value="AUR62009342-RA:cds"/>
    <property type="gene ID" value="AUR62009342"/>
</dbReference>
<reference evidence="2" key="2">
    <citation type="submission" date="2021-03" db="UniProtKB">
        <authorList>
            <consortium name="EnsemblPlants"/>
        </authorList>
    </citation>
    <scope>IDENTIFICATION</scope>
</reference>
<feature type="region of interest" description="Disordered" evidence="1">
    <location>
        <begin position="163"/>
        <end position="197"/>
    </location>
</feature>
<protein>
    <submittedName>
        <fullName evidence="2">Uncharacterized protein</fullName>
    </submittedName>
</protein>
<proteinExistence type="predicted"/>
<dbReference type="PANTHER" id="PTHR37610:SF40">
    <property type="entry name" value="OS01G0909600 PROTEIN"/>
    <property type="match status" value="1"/>
</dbReference>
<feature type="compositionally biased region" description="Basic and acidic residues" evidence="1">
    <location>
        <begin position="238"/>
        <end position="247"/>
    </location>
</feature>
<feature type="compositionally biased region" description="Basic and acidic residues" evidence="1">
    <location>
        <begin position="258"/>
        <end position="268"/>
    </location>
</feature>
<evidence type="ECO:0000313" key="3">
    <source>
        <dbReference type="Proteomes" id="UP000596660"/>
    </source>
</evidence>
<evidence type="ECO:0000313" key="2">
    <source>
        <dbReference type="EnsemblPlants" id="AUR62009342-RA:cds"/>
    </source>
</evidence>
<name>A0A803LBV3_CHEQI</name>
<dbReference type="AlphaFoldDB" id="A0A803LBV3"/>
<feature type="compositionally biased region" description="Polar residues" evidence="1">
    <location>
        <begin position="184"/>
        <end position="197"/>
    </location>
</feature>
<organism evidence="2 3">
    <name type="scientific">Chenopodium quinoa</name>
    <name type="common">Quinoa</name>
    <dbReference type="NCBI Taxonomy" id="63459"/>
    <lineage>
        <taxon>Eukaryota</taxon>
        <taxon>Viridiplantae</taxon>
        <taxon>Streptophyta</taxon>
        <taxon>Embryophyta</taxon>
        <taxon>Tracheophyta</taxon>
        <taxon>Spermatophyta</taxon>
        <taxon>Magnoliopsida</taxon>
        <taxon>eudicotyledons</taxon>
        <taxon>Gunneridae</taxon>
        <taxon>Pentapetalae</taxon>
        <taxon>Caryophyllales</taxon>
        <taxon>Chenopodiaceae</taxon>
        <taxon>Chenopodioideae</taxon>
        <taxon>Atripliceae</taxon>
        <taxon>Chenopodium</taxon>
    </lineage>
</organism>
<feature type="region of interest" description="Disordered" evidence="1">
    <location>
        <begin position="210"/>
        <end position="281"/>
    </location>
</feature>
<reference evidence="2" key="1">
    <citation type="journal article" date="2017" name="Nature">
        <title>The genome of Chenopodium quinoa.</title>
        <authorList>
            <person name="Jarvis D.E."/>
            <person name="Ho Y.S."/>
            <person name="Lightfoot D.J."/>
            <person name="Schmoeckel S.M."/>
            <person name="Li B."/>
            <person name="Borm T.J.A."/>
            <person name="Ohyanagi H."/>
            <person name="Mineta K."/>
            <person name="Michell C.T."/>
            <person name="Saber N."/>
            <person name="Kharbatia N.M."/>
            <person name="Rupper R.R."/>
            <person name="Sharp A.R."/>
            <person name="Dally N."/>
            <person name="Boughton B.A."/>
            <person name="Woo Y.H."/>
            <person name="Gao G."/>
            <person name="Schijlen E.G.W.M."/>
            <person name="Guo X."/>
            <person name="Momin A.A."/>
            <person name="Negrao S."/>
            <person name="Al-Babili S."/>
            <person name="Gehring C."/>
            <person name="Roessner U."/>
            <person name="Jung C."/>
            <person name="Murphy K."/>
            <person name="Arold S.T."/>
            <person name="Gojobori T."/>
            <person name="van der Linden C.G."/>
            <person name="van Loo E.N."/>
            <person name="Jellen E.N."/>
            <person name="Maughan P.J."/>
            <person name="Tester M."/>
        </authorList>
    </citation>
    <scope>NUCLEOTIDE SEQUENCE [LARGE SCALE GENOMIC DNA]</scope>
    <source>
        <strain evidence="2">cv. PI 614886</strain>
    </source>
</reference>
<dbReference type="PANTHER" id="PTHR37610">
    <property type="entry name" value="CCHC-TYPE DOMAIN-CONTAINING PROTEIN"/>
    <property type="match status" value="1"/>
</dbReference>
<sequence length="310" mass="35000">MKWAKLMQLELGGRGRLSHIAASPPSQEDPEYTKWFQRDSLVISWIIGNIDPELQNQFLDYPTARDLWKGIETLYDGTKDGLQIFDLTVKENKIQQGGDPIEVYYRCTVQDARTGEIIGHGTEEDGLYYVTQMPQQSKAALGESPSEDLSWLVYSKLSVPDQKEQVGDTAEATDSTVQLDLPNTMPTNPNMSESPVQNDIEVCTSKLSHISESRSPEPTNIPSESEIVDPGTKNDQSLSHDRGRYELPPRSTRGVPPKRYDPEFESQRSKYPVNKPGEGDDAEEIEHLKSKLFKEFEMKDLGNLKYFLGI</sequence>
<accession>A0A803LBV3</accession>